<keyword evidence="2" id="KW-1185">Reference proteome</keyword>
<accession>A0A9N8HHL0</accession>
<gene>
    <name evidence="1" type="ORF">SEMRO_644_G180450.1</name>
</gene>
<evidence type="ECO:0000313" key="1">
    <source>
        <dbReference type="EMBL" id="CAB9514286.1"/>
    </source>
</evidence>
<organism evidence="1 2">
    <name type="scientific">Seminavis robusta</name>
    <dbReference type="NCBI Taxonomy" id="568900"/>
    <lineage>
        <taxon>Eukaryota</taxon>
        <taxon>Sar</taxon>
        <taxon>Stramenopiles</taxon>
        <taxon>Ochrophyta</taxon>
        <taxon>Bacillariophyta</taxon>
        <taxon>Bacillariophyceae</taxon>
        <taxon>Bacillariophycidae</taxon>
        <taxon>Naviculales</taxon>
        <taxon>Naviculaceae</taxon>
        <taxon>Seminavis</taxon>
    </lineage>
</organism>
<protein>
    <submittedName>
        <fullName evidence="1">Uncharacterized protein</fullName>
    </submittedName>
</protein>
<name>A0A9N8HHL0_9STRA</name>
<dbReference type="EMBL" id="CAICTM010000643">
    <property type="protein sequence ID" value="CAB9514286.1"/>
    <property type="molecule type" value="Genomic_DNA"/>
</dbReference>
<dbReference type="Proteomes" id="UP001153069">
    <property type="component" value="Unassembled WGS sequence"/>
</dbReference>
<proteinExistence type="predicted"/>
<sequence>MMMEPILEAPTLRRCASDGLILRTKAAIQPMPPARRRKSESDALPARKRRRVRIQLEPLQVVEGQGQLPNKQICWYSKEDLVTSRRTARKLSRQVNPDQVLMETFDKAWTPAAAEHDNMNENSSQQNDSSSDITSAAVKVLKHSSAFWKQRGLERLSKGHSISRSIQVCSVKSAVLLEQSCQYLEGVKDPERLALASLKTSRPSQQFAHMLAMADAAMAERIHQERTTAAPTA</sequence>
<reference evidence="1" key="1">
    <citation type="submission" date="2020-06" db="EMBL/GenBank/DDBJ databases">
        <authorList>
            <consortium name="Plant Systems Biology data submission"/>
        </authorList>
    </citation>
    <scope>NUCLEOTIDE SEQUENCE</scope>
    <source>
        <strain evidence="1">D6</strain>
    </source>
</reference>
<dbReference type="AlphaFoldDB" id="A0A9N8HHL0"/>
<evidence type="ECO:0000313" key="2">
    <source>
        <dbReference type="Proteomes" id="UP001153069"/>
    </source>
</evidence>
<comment type="caution">
    <text evidence="1">The sequence shown here is derived from an EMBL/GenBank/DDBJ whole genome shotgun (WGS) entry which is preliminary data.</text>
</comment>